<protein>
    <submittedName>
        <fullName evidence="3">CcmD family protein</fullName>
    </submittedName>
</protein>
<sequence length="51" mass="5844">MLNEMGFLWAAAAVVWLATLVYVAGLLRRQGQVQKQLEQLERTLETRRNNG</sequence>
<keyword evidence="2" id="KW-0812">Transmembrane</keyword>
<dbReference type="RefSeq" id="WP_274455804.1">
    <property type="nucleotide sequence ID" value="NZ_CP067097.1"/>
</dbReference>
<feature type="coiled-coil region" evidence="1">
    <location>
        <begin position="23"/>
        <end position="50"/>
    </location>
</feature>
<keyword evidence="2" id="KW-0472">Membrane</keyword>
<organism evidence="3 4">
    <name type="scientific">Alicyclobacillus cycloheptanicus</name>
    <dbReference type="NCBI Taxonomy" id="1457"/>
    <lineage>
        <taxon>Bacteria</taxon>
        <taxon>Bacillati</taxon>
        <taxon>Bacillota</taxon>
        <taxon>Bacilli</taxon>
        <taxon>Bacillales</taxon>
        <taxon>Alicyclobacillaceae</taxon>
        <taxon>Alicyclobacillus</taxon>
    </lineage>
</organism>
<keyword evidence="4" id="KW-1185">Reference proteome</keyword>
<feature type="transmembrane region" description="Helical" evidence="2">
    <location>
        <begin position="6"/>
        <end position="27"/>
    </location>
</feature>
<keyword evidence="2" id="KW-1133">Transmembrane helix</keyword>
<evidence type="ECO:0000256" key="2">
    <source>
        <dbReference type="SAM" id="Phobius"/>
    </source>
</evidence>
<dbReference type="Proteomes" id="UP001232973">
    <property type="component" value="Unassembled WGS sequence"/>
</dbReference>
<reference evidence="3 4" key="1">
    <citation type="submission" date="2023-07" db="EMBL/GenBank/DDBJ databases">
        <title>Genomic Encyclopedia of Type Strains, Phase IV (KMG-IV): sequencing the most valuable type-strain genomes for metagenomic binning, comparative biology and taxonomic classification.</title>
        <authorList>
            <person name="Goeker M."/>
        </authorList>
    </citation>
    <scope>NUCLEOTIDE SEQUENCE [LARGE SCALE GENOMIC DNA]</scope>
    <source>
        <strain evidence="3 4">DSM 4006</strain>
    </source>
</reference>
<comment type="caution">
    <text evidence="3">The sequence shown here is derived from an EMBL/GenBank/DDBJ whole genome shotgun (WGS) entry which is preliminary data.</text>
</comment>
<keyword evidence="1" id="KW-0175">Coiled coil</keyword>
<accession>A0ABT9XDM3</accession>
<evidence type="ECO:0000256" key="1">
    <source>
        <dbReference type="SAM" id="Coils"/>
    </source>
</evidence>
<evidence type="ECO:0000313" key="3">
    <source>
        <dbReference type="EMBL" id="MDQ0188399.1"/>
    </source>
</evidence>
<proteinExistence type="predicted"/>
<name>A0ABT9XDM3_9BACL</name>
<dbReference type="NCBIfam" id="TIGR04391">
    <property type="entry name" value="CcmD_alt_fam"/>
    <property type="match status" value="1"/>
</dbReference>
<evidence type="ECO:0000313" key="4">
    <source>
        <dbReference type="Proteomes" id="UP001232973"/>
    </source>
</evidence>
<gene>
    <name evidence="3" type="ORF">J2S03_000203</name>
</gene>
<dbReference type="InterPro" id="IPR030888">
    <property type="entry name" value="Put_ccm"/>
</dbReference>
<dbReference type="EMBL" id="JAUSTP010000001">
    <property type="protein sequence ID" value="MDQ0188399.1"/>
    <property type="molecule type" value="Genomic_DNA"/>
</dbReference>